<name>A0A222YWZ2_9CAUD</name>
<organism evidence="2 3">
    <name type="scientific">Streptomyces phage Mildred21</name>
    <dbReference type="NCBI Taxonomy" id="2023959"/>
    <lineage>
        <taxon>Viruses</taxon>
        <taxon>Duplodnaviria</taxon>
        <taxon>Heunggongvirae</taxon>
        <taxon>Uroviricota</taxon>
        <taxon>Caudoviricetes</taxon>
        <taxon>Stanwilliamsviridae</taxon>
        <taxon>Boydwoodruffvirinae</taxon>
        <taxon>Samistivirus</taxon>
        <taxon>Samistivirus mildred21</taxon>
    </lineage>
</organism>
<feature type="domain" description="DUF732" evidence="1">
    <location>
        <begin position="29"/>
        <end position="99"/>
    </location>
</feature>
<accession>A0A222YWZ2</accession>
<protein>
    <recommendedName>
        <fullName evidence="1">DUF732 domain-containing protein</fullName>
    </recommendedName>
</protein>
<dbReference type="OrthoDB" id="20173at10239"/>
<reference evidence="2 3" key="1">
    <citation type="submission" date="2017-05" db="EMBL/GenBank/DDBJ databases">
        <authorList>
            <person name="Chapman J."/>
            <person name="Chang C."/>
            <person name="Suresh T."/>
            <person name="Shishido T.C."/>
            <person name="Bindert I."/>
            <person name="Shaffer C.D."/>
            <person name="Weston-Hafer K.A."/>
            <person name="Russell D.A."/>
            <person name="Pope W.H."/>
            <person name="Jacobs-Sera D."/>
            <person name="Hendrix R.W."/>
            <person name="Hatfull G.F."/>
        </authorList>
    </citation>
    <scope>NUCLEOTIDE SEQUENCE [LARGE SCALE GENOMIC DNA]</scope>
</reference>
<keyword evidence="3" id="KW-1185">Reference proteome</keyword>
<dbReference type="InterPro" id="IPR007969">
    <property type="entry name" value="DUF732"/>
</dbReference>
<evidence type="ECO:0000313" key="3">
    <source>
        <dbReference type="Proteomes" id="UP000223009"/>
    </source>
</evidence>
<proteinExistence type="predicted"/>
<evidence type="ECO:0000313" key="2">
    <source>
        <dbReference type="EMBL" id="ASR75548.1"/>
    </source>
</evidence>
<dbReference type="PROSITE" id="PS51257">
    <property type="entry name" value="PROKAR_LIPOPROTEIN"/>
    <property type="match status" value="1"/>
</dbReference>
<sequence>MRKAASVASLLLVLVGCGSDNKDSLTTTDKAYVKTLREEITGVKDMSDNKLIALAHEACAGSDNGDEFNETVRKVSSYGLTESDSAYLTGAAFAAYCPDNVSKIGS</sequence>
<dbReference type="Proteomes" id="UP000223009">
    <property type="component" value="Segment"/>
</dbReference>
<dbReference type="Pfam" id="PF05305">
    <property type="entry name" value="DUF732"/>
    <property type="match status" value="1"/>
</dbReference>
<gene>
    <name evidence="2" type="ORF">SEA_MILDRED21_180</name>
</gene>
<evidence type="ECO:0000259" key="1">
    <source>
        <dbReference type="Pfam" id="PF05305"/>
    </source>
</evidence>
<dbReference type="EMBL" id="MF155946">
    <property type="protein sequence ID" value="ASR75548.1"/>
    <property type="molecule type" value="Genomic_DNA"/>
</dbReference>